<dbReference type="GO" id="GO:0016740">
    <property type="term" value="F:transferase activity"/>
    <property type="evidence" value="ECO:0007669"/>
    <property type="project" value="UniProtKB-KW"/>
</dbReference>
<dbReference type="Pfam" id="PF14305">
    <property type="entry name" value="ATPgrasp_TupA"/>
    <property type="match status" value="1"/>
</dbReference>
<dbReference type="EMBL" id="DVJN01000205">
    <property type="protein sequence ID" value="HIS93477.1"/>
    <property type="molecule type" value="Genomic_DNA"/>
</dbReference>
<sequence>MKLYDAFFALARRGAFRWMGDRAFLRLQYRLKRKKSLRLNPPQTYGEKLQWLKLYDRQPVYTQMADKIAARDFVAARVGEKYLIPEIVRYSRAEDVDWAALPRRFALKCAHGSSANILCRDKEALDIPAAQKKIAAWMRRNWFWASREWPYKNIPHRILVEKFLESETDVPRDYKILCFSGEPKCIIVDFDRYTHHTRNYYDLNWQRLPVINRHPNYKGAVPPPKCLEEMLSVARALSRGVPHLRVDLYEVDGRVYFGEMTFFHGYGMEEYRPESFEYEMGGWIALPGEKA</sequence>
<proteinExistence type="predicted"/>
<organism evidence="1 2">
    <name type="scientific">Candidatus Alectryocaccomicrobium excrementavium</name>
    <dbReference type="NCBI Taxonomy" id="2840668"/>
    <lineage>
        <taxon>Bacteria</taxon>
        <taxon>Bacillati</taxon>
        <taxon>Bacillota</taxon>
        <taxon>Clostridia</taxon>
        <taxon>Candidatus Alectryocaccomicrobium</taxon>
    </lineage>
</organism>
<dbReference type="InterPro" id="IPR029465">
    <property type="entry name" value="ATPgrasp_TupA"/>
</dbReference>
<reference evidence="1" key="1">
    <citation type="submission" date="2020-10" db="EMBL/GenBank/DDBJ databases">
        <authorList>
            <person name="Gilroy R."/>
        </authorList>
    </citation>
    <scope>NUCLEOTIDE SEQUENCE</scope>
    <source>
        <strain evidence="1">13766</strain>
    </source>
</reference>
<dbReference type="AlphaFoldDB" id="A0A9D1K771"/>
<name>A0A9D1K771_9FIRM</name>
<evidence type="ECO:0000313" key="1">
    <source>
        <dbReference type="EMBL" id="HIS93477.1"/>
    </source>
</evidence>
<evidence type="ECO:0000313" key="2">
    <source>
        <dbReference type="Proteomes" id="UP000824140"/>
    </source>
</evidence>
<protein>
    <submittedName>
        <fullName evidence="1">Glycosyl transferase</fullName>
    </submittedName>
</protein>
<comment type="caution">
    <text evidence="1">The sequence shown here is derived from an EMBL/GenBank/DDBJ whole genome shotgun (WGS) entry which is preliminary data.</text>
</comment>
<dbReference type="SUPFAM" id="SSF56059">
    <property type="entry name" value="Glutathione synthetase ATP-binding domain-like"/>
    <property type="match status" value="1"/>
</dbReference>
<accession>A0A9D1K771</accession>
<dbReference type="Proteomes" id="UP000824140">
    <property type="component" value="Unassembled WGS sequence"/>
</dbReference>
<gene>
    <name evidence="1" type="ORF">IAA84_10710</name>
</gene>
<keyword evidence="1" id="KW-0808">Transferase</keyword>
<reference evidence="1" key="2">
    <citation type="journal article" date="2021" name="PeerJ">
        <title>Extensive microbial diversity within the chicken gut microbiome revealed by metagenomics and culture.</title>
        <authorList>
            <person name="Gilroy R."/>
            <person name="Ravi A."/>
            <person name="Getino M."/>
            <person name="Pursley I."/>
            <person name="Horton D.L."/>
            <person name="Alikhan N.F."/>
            <person name="Baker D."/>
            <person name="Gharbi K."/>
            <person name="Hall N."/>
            <person name="Watson M."/>
            <person name="Adriaenssens E.M."/>
            <person name="Foster-Nyarko E."/>
            <person name="Jarju S."/>
            <person name="Secka A."/>
            <person name="Antonio M."/>
            <person name="Oren A."/>
            <person name="Chaudhuri R.R."/>
            <person name="La Ragione R."/>
            <person name="Hildebrand F."/>
            <person name="Pallen M.J."/>
        </authorList>
    </citation>
    <scope>NUCLEOTIDE SEQUENCE</scope>
    <source>
        <strain evidence="1">13766</strain>
    </source>
</reference>